<organism evidence="1 2">
    <name type="scientific">Rhabditophanes sp. KR3021</name>
    <dbReference type="NCBI Taxonomy" id="114890"/>
    <lineage>
        <taxon>Eukaryota</taxon>
        <taxon>Metazoa</taxon>
        <taxon>Ecdysozoa</taxon>
        <taxon>Nematoda</taxon>
        <taxon>Chromadorea</taxon>
        <taxon>Rhabditida</taxon>
        <taxon>Tylenchina</taxon>
        <taxon>Panagrolaimomorpha</taxon>
        <taxon>Strongyloidoidea</taxon>
        <taxon>Alloionematidae</taxon>
        <taxon>Rhabditophanes</taxon>
    </lineage>
</organism>
<evidence type="ECO:0000313" key="1">
    <source>
        <dbReference type="Proteomes" id="UP000095286"/>
    </source>
</evidence>
<reference evidence="2" key="1">
    <citation type="submission" date="2016-11" db="UniProtKB">
        <authorList>
            <consortium name="WormBaseParasite"/>
        </authorList>
    </citation>
    <scope>IDENTIFICATION</scope>
    <source>
        <strain evidence="2">KR3021</strain>
    </source>
</reference>
<proteinExistence type="predicted"/>
<name>A0AC35U8H6_9BILA</name>
<evidence type="ECO:0000313" key="2">
    <source>
        <dbReference type="WBParaSite" id="RSKR_0000918500.1"/>
    </source>
</evidence>
<accession>A0AC35U8H6</accession>
<sequence length="594" mass="68219">MHVQDLAGQKSFYLYKHATFFRETYGTKRNLPLWLIICLSIPVSAIIILTILGNLLVLCFKARVGRTNTTLLVWNLGLTDFLVGIIVLPLGAIHLLTGEWRMGRILCRLWISMDVTFVTSSIVTICCISADRYLAVTNPLKSKLFFTKRRVIMIIITIWTFSSLILLTTVRWEQPSNLDDTVCFAGNEIRYLAHSVVFAFFLPASVTLTLYWRIYKLARERQKALDRGFLMILGQNMNFLTNTLAQQHTTLRVHIGRKNGIAEHQRRVLRTHERIAKTLGVVSFSFLFCWLPFFILYMTNYQCNNCIPTIFIEAGSWLGYVNSMFNPIIYSSQIREYKTSFIRLIFPFWKFSHRVLPRVFNAPPEHVRSKINRNAKVRSKNKNPGRHKDNWVSQSKEIVVREKTPVSSFIQKVDQQDHHPSIPINSYHAKHKSPSKKIISKEPIEDPSIPSITCGNDVEGQMMYDSDSITLHSDDEILASHLMFRHDSTRRRSITISDFSNIETLSKTGSEEHLNGNGKNLLIANGLRKNSKSFNLHDNKTTILRIDTAPKSKKKRKRKQGVDETRTILPPSLPSQTKDKDSLHVLCLTNAEDV</sequence>
<dbReference type="WBParaSite" id="RSKR_0000918500.1">
    <property type="protein sequence ID" value="RSKR_0000918500.1"/>
    <property type="gene ID" value="RSKR_0000918500"/>
</dbReference>
<dbReference type="Proteomes" id="UP000095286">
    <property type="component" value="Unplaced"/>
</dbReference>
<protein>
    <submittedName>
        <fullName evidence="2">G_PROTEIN_RECEP_F1_2 domain-containing protein</fullName>
    </submittedName>
</protein>